<name>A0A9D4KRG7_DREPO</name>
<reference evidence="1" key="1">
    <citation type="journal article" date="2019" name="bioRxiv">
        <title>The Genome of the Zebra Mussel, Dreissena polymorpha: A Resource for Invasive Species Research.</title>
        <authorList>
            <person name="McCartney M.A."/>
            <person name="Auch B."/>
            <person name="Kono T."/>
            <person name="Mallez S."/>
            <person name="Zhang Y."/>
            <person name="Obille A."/>
            <person name="Becker A."/>
            <person name="Abrahante J.E."/>
            <person name="Garbe J."/>
            <person name="Badalamenti J.P."/>
            <person name="Herman A."/>
            <person name="Mangelson H."/>
            <person name="Liachko I."/>
            <person name="Sullivan S."/>
            <person name="Sone E.D."/>
            <person name="Koren S."/>
            <person name="Silverstein K.A.T."/>
            <person name="Beckman K.B."/>
            <person name="Gohl D.M."/>
        </authorList>
    </citation>
    <scope>NUCLEOTIDE SEQUENCE</scope>
    <source>
        <strain evidence="1">Duluth1</strain>
        <tissue evidence="1">Whole animal</tissue>
    </source>
</reference>
<proteinExistence type="predicted"/>
<protein>
    <submittedName>
        <fullName evidence="1">Uncharacterized protein</fullName>
    </submittedName>
</protein>
<dbReference type="EMBL" id="JAIWYP010000004">
    <property type="protein sequence ID" value="KAH3843776.1"/>
    <property type="molecule type" value="Genomic_DNA"/>
</dbReference>
<evidence type="ECO:0000313" key="2">
    <source>
        <dbReference type="Proteomes" id="UP000828390"/>
    </source>
</evidence>
<dbReference type="AlphaFoldDB" id="A0A9D4KRG7"/>
<evidence type="ECO:0000313" key="1">
    <source>
        <dbReference type="EMBL" id="KAH3843776.1"/>
    </source>
</evidence>
<gene>
    <name evidence="1" type="ORF">DPMN_117307</name>
</gene>
<organism evidence="1 2">
    <name type="scientific">Dreissena polymorpha</name>
    <name type="common">Zebra mussel</name>
    <name type="synonym">Mytilus polymorpha</name>
    <dbReference type="NCBI Taxonomy" id="45954"/>
    <lineage>
        <taxon>Eukaryota</taxon>
        <taxon>Metazoa</taxon>
        <taxon>Spiralia</taxon>
        <taxon>Lophotrochozoa</taxon>
        <taxon>Mollusca</taxon>
        <taxon>Bivalvia</taxon>
        <taxon>Autobranchia</taxon>
        <taxon>Heteroconchia</taxon>
        <taxon>Euheterodonta</taxon>
        <taxon>Imparidentia</taxon>
        <taxon>Neoheterodontei</taxon>
        <taxon>Myida</taxon>
        <taxon>Dreissenoidea</taxon>
        <taxon>Dreissenidae</taxon>
        <taxon>Dreissena</taxon>
    </lineage>
</organism>
<accession>A0A9D4KRG7</accession>
<comment type="caution">
    <text evidence="1">The sequence shown here is derived from an EMBL/GenBank/DDBJ whole genome shotgun (WGS) entry which is preliminary data.</text>
</comment>
<sequence>MVTAYLPIWNCHHCRIILLSGSEHIDQGRFQDFRLGGGILKDFLVGARQSPARGFRGMKHSGSSTILVILKDMTITSRACHALHQNCKFRLEKPGDRESKVKTFSDCL</sequence>
<keyword evidence="2" id="KW-1185">Reference proteome</keyword>
<reference evidence="1" key="2">
    <citation type="submission" date="2020-11" db="EMBL/GenBank/DDBJ databases">
        <authorList>
            <person name="McCartney M.A."/>
            <person name="Auch B."/>
            <person name="Kono T."/>
            <person name="Mallez S."/>
            <person name="Becker A."/>
            <person name="Gohl D.M."/>
            <person name="Silverstein K.A.T."/>
            <person name="Koren S."/>
            <person name="Bechman K.B."/>
            <person name="Herman A."/>
            <person name="Abrahante J.E."/>
            <person name="Garbe J."/>
        </authorList>
    </citation>
    <scope>NUCLEOTIDE SEQUENCE</scope>
    <source>
        <strain evidence="1">Duluth1</strain>
        <tissue evidence="1">Whole animal</tissue>
    </source>
</reference>
<dbReference type="Proteomes" id="UP000828390">
    <property type="component" value="Unassembled WGS sequence"/>
</dbReference>